<dbReference type="Proteomes" id="UP000236655">
    <property type="component" value="Chromosome"/>
</dbReference>
<dbReference type="Gene3D" id="1.10.340.30">
    <property type="entry name" value="Hypothetical protein, domain 2"/>
    <property type="match status" value="1"/>
</dbReference>
<dbReference type="GO" id="GO:0008725">
    <property type="term" value="F:DNA-3-methyladenine glycosylase activity"/>
    <property type="evidence" value="ECO:0007669"/>
    <property type="project" value="InterPro"/>
</dbReference>
<keyword evidence="3" id="KW-1185">Reference proteome</keyword>
<dbReference type="SUPFAM" id="SSF48150">
    <property type="entry name" value="DNA-glycosylase"/>
    <property type="match status" value="1"/>
</dbReference>
<feature type="binding site" evidence="1">
    <location>
        <position position="17"/>
    </location>
    <ligand>
        <name>Zn(2+)</name>
        <dbReference type="ChEBI" id="CHEBI:29105"/>
    </ligand>
</feature>
<feature type="binding site" evidence="1">
    <location>
        <position position="192"/>
    </location>
    <ligand>
        <name>Zn(2+)</name>
        <dbReference type="ChEBI" id="CHEBI:29105"/>
    </ligand>
</feature>
<dbReference type="EMBL" id="CP024847">
    <property type="protein sequence ID" value="AUR52451.1"/>
    <property type="molecule type" value="Genomic_DNA"/>
</dbReference>
<accession>A0A2I7N7L0</accession>
<reference evidence="3" key="1">
    <citation type="submission" date="2017-11" db="EMBL/GenBank/DDBJ databases">
        <authorList>
            <person name="Chan K.G."/>
            <person name="Lee L.S."/>
        </authorList>
    </citation>
    <scope>NUCLEOTIDE SEQUENCE [LARGE SCALE GENOMIC DNA]</scope>
    <source>
        <strain evidence="3">DSM 100970</strain>
    </source>
</reference>
<dbReference type="PANTHER" id="PTHR30037">
    <property type="entry name" value="DNA-3-METHYLADENINE GLYCOSYLASE 1"/>
    <property type="match status" value="1"/>
</dbReference>
<dbReference type="GO" id="GO:0046872">
    <property type="term" value="F:metal ion binding"/>
    <property type="evidence" value="ECO:0007669"/>
    <property type="project" value="UniProtKB-KW"/>
</dbReference>
<evidence type="ECO:0000256" key="1">
    <source>
        <dbReference type="PIRSR" id="PIRSR605019-1"/>
    </source>
</evidence>
<dbReference type="InterPro" id="IPR052891">
    <property type="entry name" value="DNA-3mA_glycosylase"/>
</dbReference>
<dbReference type="Pfam" id="PF03352">
    <property type="entry name" value="Adenine_glyco"/>
    <property type="match status" value="1"/>
</dbReference>
<dbReference type="RefSeq" id="WP_102951744.1">
    <property type="nucleotide sequence ID" value="NZ_CP024847.1"/>
</dbReference>
<feature type="binding site" evidence="1">
    <location>
        <position position="188"/>
    </location>
    <ligand>
        <name>Zn(2+)</name>
        <dbReference type="ChEBI" id="CHEBI:29105"/>
    </ligand>
</feature>
<dbReference type="InterPro" id="IPR011257">
    <property type="entry name" value="DNA_glycosylase"/>
</dbReference>
<sequence>MTNKQKPILLEDGKNRCGWCNKSELYQRYHDEEWGKPLHDEDKHFEFLLLETMQAGLSWYTILQRRENYRQAFAGFIAQKVAAFDESDVGRLMNDAGIIRNQAKIRAAIVNAEKFLLIQQEFGSFDNYIWGFTGHKVVDNQWNSMSQVPATTELSDLVAKDLKKRGFKFVGSTTIYAHLQAIGVVNDHLLDCWCK</sequence>
<keyword evidence="1" id="KW-0862">Zinc</keyword>
<evidence type="ECO:0000313" key="2">
    <source>
        <dbReference type="EMBL" id="AUR52451.1"/>
    </source>
</evidence>
<feature type="binding site" evidence="1">
    <location>
        <position position="30"/>
    </location>
    <ligand>
        <name>Zn(2+)</name>
        <dbReference type="ChEBI" id="CHEBI:29105"/>
    </ligand>
</feature>
<evidence type="ECO:0000313" key="3">
    <source>
        <dbReference type="Proteomes" id="UP000236655"/>
    </source>
</evidence>
<organism evidence="2 3">
    <name type="scientific">Aquella oligotrophica</name>
    <dbReference type="NCBI Taxonomy" id="2067065"/>
    <lineage>
        <taxon>Bacteria</taxon>
        <taxon>Pseudomonadati</taxon>
        <taxon>Pseudomonadota</taxon>
        <taxon>Betaproteobacteria</taxon>
        <taxon>Neisseriales</taxon>
        <taxon>Neisseriaceae</taxon>
        <taxon>Aquella</taxon>
    </lineage>
</organism>
<dbReference type="KEGG" id="nba:CUN60_09130"/>
<dbReference type="InterPro" id="IPR005019">
    <property type="entry name" value="Adenine_glyco"/>
</dbReference>
<name>A0A2I7N7L0_9NEIS</name>
<dbReference type="OrthoDB" id="9807664at2"/>
<keyword evidence="1" id="KW-0479">Metal-binding</keyword>
<dbReference type="GO" id="GO:0006284">
    <property type="term" value="P:base-excision repair"/>
    <property type="evidence" value="ECO:0007669"/>
    <property type="project" value="InterPro"/>
</dbReference>
<gene>
    <name evidence="2" type="ORF">CUN60_09130</name>
</gene>
<dbReference type="AlphaFoldDB" id="A0A2I7N7L0"/>
<protein>
    <submittedName>
        <fullName evidence="2">DNA-3-methyladenine glycosylase I</fullName>
    </submittedName>
</protein>
<dbReference type="PANTHER" id="PTHR30037:SF4">
    <property type="entry name" value="DNA-3-METHYLADENINE GLYCOSYLASE I"/>
    <property type="match status" value="1"/>
</dbReference>
<proteinExistence type="predicted"/>